<dbReference type="Pfam" id="PF03466">
    <property type="entry name" value="LysR_substrate"/>
    <property type="match status" value="1"/>
</dbReference>
<proteinExistence type="inferred from homology"/>
<protein>
    <submittedName>
        <fullName evidence="6">LysR family transcriptional regulator</fullName>
    </submittedName>
</protein>
<dbReference type="PANTHER" id="PTHR30118">
    <property type="entry name" value="HTH-TYPE TRANSCRIPTIONAL REGULATOR LEUO-RELATED"/>
    <property type="match status" value="1"/>
</dbReference>
<evidence type="ECO:0000256" key="4">
    <source>
        <dbReference type="ARBA" id="ARBA00023163"/>
    </source>
</evidence>
<sequence length="314" mass="34492">MNLDNFDLNLIRVFLAIAKHRNVTEASRELHLTQSSVSHALARLRSLCNDPLFVRSSGAMAPTVVAQAMIEPLEQALKSVRQSLGHATPFDPRTSERRFNLLLTDVGQTAYLPALLAYLGEHAPSIGIDVLHLPMDGYPKAFADGVADLAVGYMPTLYGGFHHQVLFTTPQVCMLRADHPDIRQSISLEQYLAATHVVVEPPGRGPGVVEKALGKARLQRRIAVRLPNISAGPLIVRRTRHIMTVPAQIDVFQGGLTGIVFLPLPFDVEVMDIGMLWHERTHNDPANRWLRKAMVEIFSDAGADSAATEAGRNP</sequence>
<dbReference type="Proteomes" id="UP001589834">
    <property type="component" value="Unassembled WGS sequence"/>
</dbReference>
<dbReference type="PROSITE" id="PS50931">
    <property type="entry name" value="HTH_LYSR"/>
    <property type="match status" value="1"/>
</dbReference>
<dbReference type="EMBL" id="JBHLTN010000029">
    <property type="protein sequence ID" value="MFC0593783.1"/>
    <property type="molecule type" value="Genomic_DNA"/>
</dbReference>
<keyword evidence="2" id="KW-0805">Transcription regulation</keyword>
<gene>
    <name evidence="6" type="ORF">ACFFGG_14615</name>
</gene>
<reference evidence="6 7" key="1">
    <citation type="submission" date="2024-09" db="EMBL/GenBank/DDBJ databases">
        <authorList>
            <person name="Sun Q."/>
            <person name="Mori K."/>
        </authorList>
    </citation>
    <scope>NUCLEOTIDE SEQUENCE [LARGE SCALE GENOMIC DNA]</scope>
    <source>
        <strain evidence="6 7">NCAIM B.02336</strain>
    </source>
</reference>
<evidence type="ECO:0000256" key="3">
    <source>
        <dbReference type="ARBA" id="ARBA00023125"/>
    </source>
</evidence>
<dbReference type="InterPro" id="IPR000847">
    <property type="entry name" value="LysR_HTH_N"/>
</dbReference>
<dbReference type="RefSeq" id="WP_377484053.1">
    <property type="nucleotide sequence ID" value="NZ_JBHLTN010000029.1"/>
</dbReference>
<dbReference type="CDD" id="cd08459">
    <property type="entry name" value="PBP2_DntR_NahR_LinR_like"/>
    <property type="match status" value="1"/>
</dbReference>
<name>A0ABV6PXJ5_9BURK</name>
<dbReference type="SUPFAM" id="SSF46785">
    <property type="entry name" value="Winged helix' DNA-binding domain"/>
    <property type="match status" value="1"/>
</dbReference>
<dbReference type="InterPro" id="IPR036388">
    <property type="entry name" value="WH-like_DNA-bd_sf"/>
</dbReference>
<dbReference type="PANTHER" id="PTHR30118:SF15">
    <property type="entry name" value="TRANSCRIPTIONAL REGULATORY PROTEIN"/>
    <property type="match status" value="1"/>
</dbReference>
<comment type="caution">
    <text evidence="6">The sequence shown here is derived from an EMBL/GenBank/DDBJ whole genome shotgun (WGS) entry which is preliminary data.</text>
</comment>
<dbReference type="InterPro" id="IPR036390">
    <property type="entry name" value="WH_DNA-bd_sf"/>
</dbReference>
<evidence type="ECO:0000256" key="2">
    <source>
        <dbReference type="ARBA" id="ARBA00023015"/>
    </source>
</evidence>
<evidence type="ECO:0000313" key="6">
    <source>
        <dbReference type="EMBL" id="MFC0593783.1"/>
    </source>
</evidence>
<dbReference type="InterPro" id="IPR050389">
    <property type="entry name" value="LysR-type_TF"/>
</dbReference>
<evidence type="ECO:0000313" key="7">
    <source>
        <dbReference type="Proteomes" id="UP001589834"/>
    </source>
</evidence>
<evidence type="ECO:0000256" key="1">
    <source>
        <dbReference type="ARBA" id="ARBA00009437"/>
    </source>
</evidence>
<comment type="similarity">
    <text evidence="1">Belongs to the LysR transcriptional regulatory family.</text>
</comment>
<dbReference type="PRINTS" id="PR00039">
    <property type="entry name" value="HTHLYSR"/>
</dbReference>
<dbReference type="Gene3D" id="1.10.10.10">
    <property type="entry name" value="Winged helix-like DNA-binding domain superfamily/Winged helix DNA-binding domain"/>
    <property type="match status" value="1"/>
</dbReference>
<keyword evidence="7" id="KW-1185">Reference proteome</keyword>
<dbReference type="InterPro" id="IPR005119">
    <property type="entry name" value="LysR_subst-bd"/>
</dbReference>
<dbReference type="SUPFAM" id="SSF53850">
    <property type="entry name" value="Periplasmic binding protein-like II"/>
    <property type="match status" value="1"/>
</dbReference>
<dbReference type="Pfam" id="PF00126">
    <property type="entry name" value="HTH_1"/>
    <property type="match status" value="1"/>
</dbReference>
<dbReference type="Gene3D" id="3.40.190.10">
    <property type="entry name" value="Periplasmic binding protein-like II"/>
    <property type="match status" value="2"/>
</dbReference>
<evidence type="ECO:0000259" key="5">
    <source>
        <dbReference type="PROSITE" id="PS50931"/>
    </source>
</evidence>
<keyword evidence="3" id="KW-0238">DNA-binding</keyword>
<accession>A0ABV6PXJ5</accession>
<feature type="domain" description="HTH lysR-type" evidence="5">
    <location>
        <begin position="6"/>
        <end position="63"/>
    </location>
</feature>
<organism evidence="6 7">
    <name type="scientific">Ottowia pentelensis</name>
    <dbReference type="NCBI Taxonomy" id="511108"/>
    <lineage>
        <taxon>Bacteria</taxon>
        <taxon>Pseudomonadati</taxon>
        <taxon>Pseudomonadota</taxon>
        <taxon>Betaproteobacteria</taxon>
        <taxon>Burkholderiales</taxon>
        <taxon>Comamonadaceae</taxon>
        <taxon>Ottowia</taxon>
    </lineage>
</organism>
<keyword evidence="4" id="KW-0804">Transcription</keyword>